<dbReference type="EMBL" id="JACCFS010000001">
    <property type="protein sequence ID" value="NYJ37981.1"/>
    <property type="molecule type" value="Genomic_DNA"/>
</dbReference>
<organism evidence="1 2">
    <name type="scientific">Nocardiopsis aegyptia</name>
    <dbReference type="NCBI Taxonomy" id="220378"/>
    <lineage>
        <taxon>Bacteria</taxon>
        <taxon>Bacillati</taxon>
        <taxon>Actinomycetota</taxon>
        <taxon>Actinomycetes</taxon>
        <taxon>Streptosporangiales</taxon>
        <taxon>Nocardiopsidaceae</taxon>
        <taxon>Nocardiopsis</taxon>
    </lineage>
</organism>
<sequence>MFAAAERVGLLDDEPPELSTGDLLPDSLVAVVAVRDGEAVRWVAVPAADTEQSADDLPGEAESVPMETPVRLQRENLTALRPVLDALHDVEASL</sequence>
<keyword evidence="2" id="KW-1185">Reference proteome</keyword>
<dbReference type="Proteomes" id="UP000572051">
    <property type="component" value="Unassembled WGS sequence"/>
</dbReference>
<comment type="caution">
    <text evidence="1">The sequence shown here is derived from an EMBL/GenBank/DDBJ whole genome shotgun (WGS) entry which is preliminary data.</text>
</comment>
<dbReference type="RefSeq" id="WP_179829144.1">
    <property type="nucleotide sequence ID" value="NZ_JACCFS010000001.1"/>
</dbReference>
<dbReference type="AlphaFoldDB" id="A0A7Z0JD59"/>
<accession>A0A7Z0JD59</accession>
<reference evidence="1 2" key="1">
    <citation type="submission" date="2020-07" db="EMBL/GenBank/DDBJ databases">
        <title>Sequencing the genomes of 1000 actinobacteria strains.</title>
        <authorList>
            <person name="Klenk H.-P."/>
        </authorList>
    </citation>
    <scope>NUCLEOTIDE SEQUENCE [LARGE SCALE GENOMIC DNA]</scope>
    <source>
        <strain evidence="1 2">DSM 44442</strain>
    </source>
</reference>
<protein>
    <submittedName>
        <fullName evidence="1">Uncharacterized protein</fullName>
    </submittedName>
</protein>
<proteinExistence type="predicted"/>
<gene>
    <name evidence="1" type="ORF">HNR10_005862</name>
</gene>
<evidence type="ECO:0000313" key="1">
    <source>
        <dbReference type="EMBL" id="NYJ37981.1"/>
    </source>
</evidence>
<evidence type="ECO:0000313" key="2">
    <source>
        <dbReference type="Proteomes" id="UP000572051"/>
    </source>
</evidence>
<name>A0A7Z0JD59_9ACTN</name>